<protein>
    <submittedName>
        <fullName evidence="1">Uncharacterized protein</fullName>
    </submittedName>
</protein>
<accession>A0A8X6UJI9</accession>
<keyword evidence="2" id="KW-1185">Reference proteome</keyword>
<dbReference type="Proteomes" id="UP000887013">
    <property type="component" value="Unassembled WGS sequence"/>
</dbReference>
<evidence type="ECO:0000313" key="1">
    <source>
        <dbReference type="EMBL" id="GFU23802.1"/>
    </source>
</evidence>
<dbReference type="AlphaFoldDB" id="A0A8X6UJI9"/>
<proteinExistence type="predicted"/>
<name>A0A8X6UJI9_NEPPI</name>
<gene>
    <name evidence="1" type="ORF">NPIL_340601</name>
</gene>
<dbReference type="OrthoDB" id="6436660at2759"/>
<evidence type="ECO:0000313" key="2">
    <source>
        <dbReference type="Proteomes" id="UP000887013"/>
    </source>
</evidence>
<organism evidence="1 2">
    <name type="scientific">Nephila pilipes</name>
    <name type="common">Giant wood spider</name>
    <name type="synonym">Nephila maculata</name>
    <dbReference type="NCBI Taxonomy" id="299642"/>
    <lineage>
        <taxon>Eukaryota</taxon>
        <taxon>Metazoa</taxon>
        <taxon>Ecdysozoa</taxon>
        <taxon>Arthropoda</taxon>
        <taxon>Chelicerata</taxon>
        <taxon>Arachnida</taxon>
        <taxon>Araneae</taxon>
        <taxon>Araneomorphae</taxon>
        <taxon>Entelegynae</taxon>
        <taxon>Araneoidea</taxon>
        <taxon>Nephilidae</taxon>
        <taxon>Nephila</taxon>
    </lineage>
</organism>
<reference evidence="1" key="1">
    <citation type="submission" date="2020-08" db="EMBL/GenBank/DDBJ databases">
        <title>Multicomponent nature underlies the extraordinary mechanical properties of spider dragline silk.</title>
        <authorList>
            <person name="Kono N."/>
            <person name="Nakamura H."/>
            <person name="Mori M."/>
            <person name="Yoshida Y."/>
            <person name="Ohtoshi R."/>
            <person name="Malay A.D."/>
            <person name="Moran D.A.P."/>
            <person name="Tomita M."/>
            <person name="Numata K."/>
            <person name="Arakawa K."/>
        </authorList>
    </citation>
    <scope>NUCLEOTIDE SEQUENCE</scope>
</reference>
<dbReference type="EMBL" id="BMAW01032051">
    <property type="protein sequence ID" value="GFU23802.1"/>
    <property type="molecule type" value="Genomic_DNA"/>
</dbReference>
<comment type="caution">
    <text evidence="1">The sequence shown here is derived from an EMBL/GenBank/DDBJ whole genome shotgun (WGS) entry which is preliminary data.</text>
</comment>
<sequence length="75" mass="8353">MNHDGRNYRQSSRCTVTPTAPPLQLCDDSFSYKYDGALPADNSVHQEGHIPLKHGEPTLIIQSLCKLVLTEEDSI</sequence>